<reference evidence="1" key="1">
    <citation type="submission" date="2022-08" db="EMBL/GenBank/DDBJ databases">
        <authorList>
            <consortium name="DOE Joint Genome Institute"/>
            <person name="Min B."/>
            <person name="Riley R."/>
            <person name="Sierra-Patev S."/>
            <person name="Naranjo-Ortiz M."/>
            <person name="Looney B."/>
            <person name="Konkel Z."/>
            <person name="Slot J.C."/>
            <person name="Sakamoto Y."/>
            <person name="Steenwyk J.L."/>
            <person name="Rokas A."/>
            <person name="Carro J."/>
            <person name="Camarero S."/>
            <person name="Ferreira P."/>
            <person name="Molpeceres G."/>
            <person name="Ruiz-Duenas F.J."/>
            <person name="Serrano A."/>
            <person name="Henrissat B."/>
            <person name="Drula E."/>
            <person name="Hughes K.W."/>
            <person name="Mata J.L."/>
            <person name="Ishikawa N.K."/>
            <person name="Vargas-Isla R."/>
            <person name="Ushijima S."/>
            <person name="Smith C.A."/>
            <person name="Ahrendt S."/>
            <person name="Andreopoulos W."/>
            <person name="He G."/>
            <person name="Labutti K."/>
            <person name="Lipzen A."/>
            <person name="Ng V."/>
            <person name="Sandor L."/>
            <person name="Barry K."/>
            <person name="Martinez A.T."/>
            <person name="Xiao Y."/>
            <person name="Gibbons J.G."/>
            <person name="Terashima K."/>
            <person name="Hibbett D.S."/>
            <person name="Grigoriev I.V."/>
        </authorList>
    </citation>
    <scope>NUCLEOTIDE SEQUENCE</scope>
    <source>
        <strain evidence="1">TFB9207</strain>
    </source>
</reference>
<proteinExistence type="predicted"/>
<protein>
    <recommendedName>
        <fullName evidence="3">F-box domain-containing protein</fullName>
    </recommendedName>
</protein>
<sequence length="391" mass="44778">MEDSQNYGSPHILTSNVPDMRCERLEAPMTTANTTHSNLEHSQDTVVNSNVACVYPRPSSHSSVFPIRLLSTEILQLVFLFAVSHQWHEFATYIERRDSPRQKQSWAGALSLTWVCSWWRRVALSYPTIWRSIHINTGGLPLDDIISLSSFAEFAGELLRRSGPCLPLDIGLEVHHSWPRLHDVDLAAVLVLLNHVASYTGRWRRFHITSNVPRALKLLTDTISTKVVAGPTSNSIISNPFPLLEEFSLNRNRAQENLGFRFTLSYKRSFSNSDFGFFHVFRIRIGEQFPTGVWNNLDVTEFDEEGNTVPSRYFESYNALEELKEMCIRSRCGLRKIWLSLEGMCDKLPDNMFQLLYIIYDVIKEFTHVELEECLETQLQYEGVTAAIALG</sequence>
<comment type="caution">
    <text evidence="1">The sequence shown here is derived from an EMBL/GenBank/DDBJ whole genome shotgun (WGS) entry which is preliminary data.</text>
</comment>
<name>A0AA38NX49_9AGAR</name>
<evidence type="ECO:0000313" key="1">
    <source>
        <dbReference type="EMBL" id="KAJ3832165.1"/>
    </source>
</evidence>
<evidence type="ECO:0000313" key="2">
    <source>
        <dbReference type="Proteomes" id="UP001163846"/>
    </source>
</evidence>
<dbReference type="AlphaFoldDB" id="A0AA38NX49"/>
<gene>
    <name evidence="1" type="ORF">F5878DRAFT_713823</name>
</gene>
<keyword evidence="2" id="KW-1185">Reference proteome</keyword>
<dbReference type="Proteomes" id="UP001163846">
    <property type="component" value="Unassembled WGS sequence"/>
</dbReference>
<evidence type="ECO:0008006" key="3">
    <source>
        <dbReference type="Google" id="ProtNLM"/>
    </source>
</evidence>
<organism evidence="1 2">
    <name type="scientific">Lentinula raphanica</name>
    <dbReference type="NCBI Taxonomy" id="153919"/>
    <lineage>
        <taxon>Eukaryota</taxon>
        <taxon>Fungi</taxon>
        <taxon>Dikarya</taxon>
        <taxon>Basidiomycota</taxon>
        <taxon>Agaricomycotina</taxon>
        <taxon>Agaricomycetes</taxon>
        <taxon>Agaricomycetidae</taxon>
        <taxon>Agaricales</taxon>
        <taxon>Marasmiineae</taxon>
        <taxon>Omphalotaceae</taxon>
        <taxon>Lentinula</taxon>
    </lineage>
</organism>
<dbReference type="EMBL" id="MU807054">
    <property type="protein sequence ID" value="KAJ3832165.1"/>
    <property type="molecule type" value="Genomic_DNA"/>
</dbReference>
<accession>A0AA38NX49</accession>